<dbReference type="InterPro" id="IPR051473">
    <property type="entry name" value="P2Ox-like"/>
</dbReference>
<evidence type="ECO:0000259" key="6">
    <source>
        <dbReference type="Pfam" id="PF00890"/>
    </source>
</evidence>
<dbReference type="InterPro" id="IPR007867">
    <property type="entry name" value="GMC_OxRtase_C"/>
</dbReference>
<evidence type="ECO:0000256" key="3">
    <source>
        <dbReference type="ARBA" id="ARBA00022630"/>
    </source>
</evidence>
<dbReference type="Gene3D" id="3.50.50.60">
    <property type="entry name" value="FAD/NAD(P)-binding domain"/>
    <property type="match status" value="2"/>
</dbReference>
<keyword evidence="9" id="KW-1185">Reference proteome</keyword>
<dbReference type="SUPFAM" id="SSF51905">
    <property type="entry name" value="FAD/NAD(P)-binding domain"/>
    <property type="match status" value="1"/>
</dbReference>
<comment type="cofactor">
    <cofactor evidence="1">
        <name>FAD</name>
        <dbReference type="ChEBI" id="CHEBI:57692"/>
    </cofactor>
</comment>
<protein>
    <submittedName>
        <fullName evidence="8">GMC family oxidoreductase</fullName>
    </submittedName>
</protein>
<sequence>MIRDANSGVPRLEGDYDCCIVGAGPAGIAIALRLARAGRRVLLLEAGDRDYTHESQSLYDGEVLGLDYDPLDAPRLRHLGGTTGHWGGQCLLFDRFDFAPRADVPLSGWPIGYDDLEPYQRPVADLLGFTPFGAPRRAGRYGDTLDELSQRWAVDRAFHELRSYTPLHFGIRFVGELEAEPGIDLVLNANVTGLDVDGTTGRVTGARVESYSGHRFIATAGRFVLAMGGMEVSRALLHLNEERGNLFGNQGGMVGRCFMEHPVLHNGSYFITRRLYSHSRHWEFERLLRHQKPEVVLSPTETHMRAAGILNGALHLDRMYPREIEAGASTDPFVAGLVQGRDYHFTGTAWVVGEQAPNPDSRIVLTDGRDRFGLRRVGMDWRLLPIDVATLRETSLEVARMFIRTGLGRMQMHEGLWARDAEIAFDYSRHHMGGARMAADARTGVVDADCRVHGAQNLYVAGSAVFATSSHANPTFTILQLAMRLADHLTGQTA</sequence>
<keyword evidence="4" id="KW-0274">FAD</keyword>
<evidence type="ECO:0000256" key="4">
    <source>
        <dbReference type="ARBA" id="ARBA00022827"/>
    </source>
</evidence>
<dbReference type="Pfam" id="PF05199">
    <property type="entry name" value="GMC_oxred_C"/>
    <property type="match status" value="1"/>
</dbReference>
<evidence type="ECO:0000256" key="2">
    <source>
        <dbReference type="ARBA" id="ARBA00010790"/>
    </source>
</evidence>
<reference evidence="8 9" key="1">
    <citation type="submission" date="2020-05" db="EMBL/GenBank/DDBJ databases">
        <title>Gimesia benthica sp. nov., a novel planctomycete isolated from a deep-sea water sample of the Northwest Indian Ocean.</title>
        <authorList>
            <person name="Wang J."/>
            <person name="Ruan C."/>
            <person name="Song L."/>
            <person name="Zhu Y."/>
            <person name="Li A."/>
            <person name="Zheng X."/>
            <person name="Wang L."/>
            <person name="Lu Z."/>
            <person name="Huang Y."/>
            <person name="Du W."/>
            <person name="Zhou Y."/>
            <person name="Huang L."/>
            <person name="Dai X."/>
        </authorList>
    </citation>
    <scope>NUCLEOTIDE SEQUENCE [LARGE SCALE GENOMIC DNA]</scope>
    <source>
        <strain evidence="8 9">YYQ-30</strain>
    </source>
</reference>
<keyword evidence="5" id="KW-0560">Oxidoreductase</keyword>
<feature type="domain" description="Glucose-methanol-choline oxidoreductase C-terminal" evidence="7">
    <location>
        <begin position="357"/>
        <end position="482"/>
    </location>
</feature>
<proteinExistence type="inferred from homology"/>
<keyword evidence="3" id="KW-0285">Flavoprotein</keyword>
<gene>
    <name evidence="8" type="ORF">HMH01_07610</name>
</gene>
<accession>A0A849L208</accession>
<dbReference type="AlphaFoldDB" id="A0A849L208"/>
<organism evidence="8 9">
    <name type="scientific">Halovulum dunhuangense</name>
    <dbReference type="NCBI Taxonomy" id="1505036"/>
    <lineage>
        <taxon>Bacteria</taxon>
        <taxon>Pseudomonadati</taxon>
        <taxon>Pseudomonadota</taxon>
        <taxon>Alphaproteobacteria</taxon>
        <taxon>Rhodobacterales</taxon>
        <taxon>Paracoccaceae</taxon>
        <taxon>Halovulum</taxon>
    </lineage>
</organism>
<comment type="caution">
    <text evidence="8">The sequence shown here is derived from an EMBL/GenBank/DDBJ whole genome shotgun (WGS) entry which is preliminary data.</text>
</comment>
<name>A0A849L208_9RHOB</name>
<comment type="similarity">
    <text evidence="2">Belongs to the GMC oxidoreductase family.</text>
</comment>
<dbReference type="RefSeq" id="WP_171323952.1">
    <property type="nucleotide sequence ID" value="NZ_JABFBC010000001.1"/>
</dbReference>
<dbReference type="Pfam" id="PF00890">
    <property type="entry name" value="FAD_binding_2"/>
    <property type="match status" value="1"/>
</dbReference>
<dbReference type="InterPro" id="IPR036188">
    <property type="entry name" value="FAD/NAD-bd_sf"/>
</dbReference>
<dbReference type="PANTHER" id="PTHR42784:SF1">
    <property type="entry name" value="PYRANOSE 2-OXIDASE"/>
    <property type="match status" value="1"/>
</dbReference>
<evidence type="ECO:0000313" key="8">
    <source>
        <dbReference type="EMBL" id="NNU80305.1"/>
    </source>
</evidence>
<feature type="domain" description="FAD-dependent oxidoreductase 2 FAD-binding" evidence="6">
    <location>
        <begin position="17"/>
        <end position="235"/>
    </location>
</feature>
<evidence type="ECO:0000256" key="5">
    <source>
        <dbReference type="ARBA" id="ARBA00023002"/>
    </source>
</evidence>
<evidence type="ECO:0000313" key="9">
    <source>
        <dbReference type="Proteomes" id="UP000572377"/>
    </source>
</evidence>
<dbReference type="PANTHER" id="PTHR42784">
    <property type="entry name" value="PYRANOSE 2-OXIDASE"/>
    <property type="match status" value="1"/>
</dbReference>
<evidence type="ECO:0000259" key="7">
    <source>
        <dbReference type="Pfam" id="PF05199"/>
    </source>
</evidence>
<dbReference type="Proteomes" id="UP000572377">
    <property type="component" value="Unassembled WGS sequence"/>
</dbReference>
<evidence type="ECO:0000256" key="1">
    <source>
        <dbReference type="ARBA" id="ARBA00001974"/>
    </source>
</evidence>
<dbReference type="InterPro" id="IPR003953">
    <property type="entry name" value="FAD-dep_OxRdtase_2_FAD-bd"/>
</dbReference>
<dbReference type="EMBL" id="JABFBC010000001">
    <property type="protein sequence ID" value="NNU80305.1"/>
    <property type="molecule type" value="Genomic_DNA"/>
</dbReference>
<dbReference type="GO" id="GO:0016614">
    <property type="term" value="F:oxidoreductase activity, acting on CH-OH group of donors"/>
    <property type="evidence" value="ECO:0007669"/>
    <property type="project" value="InterPro"/>
</dbReference>